<keyword evidence="2" id="KW-0812">Transmembrane</keyword>
<feature type="transmembrane region" description="Helical" evidence="2">
    <location>
        <begin position="97"/>
        <end position="120"/>
    </location>
</feature>
<keyword evidence="2" id="KW-0472">Membrane</keyword>
<dbReference type="RefSeq" id="WP_078978714.1">
    <property type="nucleotide sequence ID" value="NZ_MWQN01000001.1"/>
</dbReference>
<dbReference type="AlphaFoldDB" id="A0A1T3P5P1"/>
<feature type="transmembrane region" description="Helical" evidence="2">
    <location>
        <begin position="63"/>
        <end position="85"/>
    </location>
</feature>
<evidence type="ECO:0000256" key="1">
    <source>
        <dbReference type="SAM" id="MobiDB-lite"/>
    </source>
</evidence>
<gene>
    <name evidence="3" type="ORF">B4N89_28950</name>
</gene>
<comment type="caution">
    <text evidence="3">The sequence shown here is derived from an EMBL/GenBank/DDBJ whole genome shotgun (WGS) entry which is preliminary data.</text>
</comment>
<accession>A0A1T3P5P1</accession>
<feature type="transmembrane region" description="Helical" evidence="2">
    <location>
        <begin position="140"/>
        <end position="162"/>
    </location>
</feature>
<protein>
    <recommendedName>
        <fullName evidence="5">DUF2269 domain-containing protein</fullName>
    </recommendedName>
</protein>
<proteinExistence type="predicted"/>
<dbReference type="Pfam" id="PF10027">
    <property type="entry name" value="DUF2269"/>
    <property type="match status" value="1"/>
</dbReference>
<evidence type="ECO:0000256" key="2">
    <source>
        <dbReference type="SAM" id="Phobius"/>
    </source>
</evidence>
<sequence>MNASPTTGTRRYSKSVRRGVNSAHVVFAVGLLGIEWVMLAIAVVGRTTDDRALQHSAYRLMRVFVFTGGIPFAVLALVTGVLLCLKTPWGLWRHLWIKVKIVLLIAVIVAGAGVISQFAHRMIAHSAPDGNADALPPLQTWHIVLVVFQVIALIVATALSVFKPSGDRSRGRSGPRRRPGGAEGTTTAAERSGPTSASIPTRRRVGAG</sequence>
<keyword evidence="4" id="KW-1185">Reference proteome</keyword>
<dbReference type="Proteomes" id="UP000190037">
    <property type="component" value="Unassembled WGS sequence"/>
</dbReference>
<evidence type="ECO:0000313" key="3">
    <source>
        <dbReference type="EMBL" id="OPC84417.1"/>
    </source>
</evidence>
<feature type="transmembrane region" description="Helical" evidence="2">
    <location>
        <begin position="21"/>
        <end position="43"/>
    </location>
</feature>
<keyword evidence="2" id="KW-1133">Transmembrane helix</keyword>
<dbReference type="STRING" id="159449.B4N89_28950"/>
<name>A0A1T3P5P1_9ACTN</name>
<reference evidence="3 4" key="1">
    <citation type="submission" date="2017-03" db="EMBL/GenBank/DDBJ databases">
        <title>Draft genome sequence of Streptomyces scabrisporus NF3, endophyte isolated from Amphipterygium adstringens.</title>
        <authorList>
            <person name="Vazquez M."/>
            <person name="Ceapa C.D."/>
            <person name="Rodriguez Luna D."/>
            <person name="Sanchez Esquivel S."/>
        </authorList>
    </citation>
    <scope>NUCLEOTIDE SEQUENCE [LARGE SCALE GENOMIC DNA]</scope>
    <source>
        <strain evidence="3 4">NF3</strain>
    </source>
</reference>
<feature type="compositionally biased region" description="Low complexity" evidence="1">
    <location>
        <begin position="184"/>
        <end position="193"/>
    </location>
</feature>
<evidence type="ECO:0000313" key="4">
    <source>
        <dbReference type="Proteomes" id="UP000190037"/>
    </source>
</evidence>
<feature type="region of interest" description="Disordered" evidence="1">
    <location>
        <begin position="164"/>
        <end position="208"/>
    </location>
</feature>
<dbReference type="OrthoDB" id="8082651at2"/>
<evidence type="ECO:0008006" key="5">
    <source>
        <dbReference type="Google" id="ProtNLM"/>
    </source>
</evidence>
<dbReference type="EMBL" id="MWQN01000001">
    <property type="protein sequence ID" value="OPC84417.1"/>
    <property type="molecule type" value="Genomic_DNA"/>
</dbReference>
<organism evidence="3 4">
    <name type="scientific">Embleya scabrispora</name>
    <dbReference type="NCBI Taxonomy" id="159449"/>
    <lineage>
        <taxon>Bacteria</taxon>
        <taxon>Bacillati</taxon>
        <taxon>Actinomycetota</taxon>
        <taxon>Actinomycetes</taxon>
        <taxon>Kitasatosporales</taxon>
        <taxon>Streptomycetaceae</taxon>
        <taxon>Embleya</taxon>
    </lineage>
</organism>
<dbReference type="InterPro" id="IPR018729">
    <property type="entry name" value="DUF2269_transmembrane"/>
</dbReference>